<name>A0ABR2AAJ1_9ROSI</name>
<comment type="caution">
    <text evidence="2">The sequence shown here is derived from an EMBL/GenBank/DDBJ whole genome shotgun (WGS) entry which is preliminary data.</text>
</comment>
<evidence type="ECO:0000313" key="2">
    <source>
        <dbReference type="EMBL" id="KAK8490051.1"/>
    </source>
</evidence>
<proteinExistence type="predicted"/>
<evidence type="ECO:0000256" key="1">
    <source>
        <dbReference type="SAM" id="MobiDB-lite"/>
    </source>
</evidence>
<feature type="region of interest" description="Disordered" evidence="1">
    <location>
        <begin position="1"/>
        <end position="30"/>
    </location>
</feature>
<sequence length="159" mass="17168">MPEDASAKSVSSIVVGPQPQSKGKSDGGDWVGLRESERVKGREEMKGVLVYILCGESCVLRLIFLKGMFSSLQSLMEKVVMRIQCPGKLISSFNKDPDVCEEGGLHPRALEDVRDMGLGTDVGDLVERVPSVENGSSCAARVDSLNNPKPSLKVCVIFI</sequence>
<organism evidence="2 3">
    <name type="scientific">Hibiscus sabdariffa</name>
    <name type="common">roselle</name>
    <dbReference type="NCBI Taxonomy" id="183260"/>
    <lineage>
        <taxon>Eukaryota</taxon>
        <taxon>Viridiplantae</taxon>
        <taxon>Streptophyta</taxon>
        <taxon>Embryophyta</taxon>
        <taxon>Tracheophyta</taxon>
        <taxon>Spermatophyta</taxon>
        <taxon>Magnoliopsida</taxon>
        <taxon>eudicotyledons</taxon>
        <taxon>Gunneridae</taxon>
        <taxon>Pentapetalae</taxon>
        <taxon>rosids</taxon>
        <taxon>malvids</taxon>
        <taxon>Malvales</taxon>
        <taxon>Malvaceae</taxon>
        <taxon>Malvoideae</taxon>
        <taxon>Hibiscus</taxon>
    </lineage>
</organism>
<dbReference type="Proteomes" id="UP001396334">
    <property type="component" value="Unassembled WGS sequence"/>
</dbReference>
<dbReference type="EMBL" id="JBBPBN010000291">
    <property type="protein sequence ID" value="KAK8490051.1"/>
    <property type="molecule type" value="Genomic_DNA"/>
</dbReference>
<accession>A0ABR2AAJ1</accession>
<evidence type="ECO:0000313" key="3">
    <source>
        <dbReference type="Proteomes" id="UP001396334"/>
    </source>
</evidence>
<protein>
    <submittedName>
        <fullName evidence="2">Uncharacterized protein</fullName>
    </submittedName>
</protein>
<feature type="compositionally biased region" description="Polar residues" evidence="1">
    <location>
        <begin position="8"/>
        <end position="22"/>
    </location>
</feature>
<keyword evidence="3" id="KW-1185">Reference proteome</keyword>
<reference evidence="2 3" key="1">
    <citation type="journal article" date="2024" name="G3 (Bethesda)">
        <title>Genome assembly of Hibiscus sabdariffa L. provides insights into metabolisms of medicinal natural products.</title>
        <authorList>
            <person name="Kim T."/>
        </authorList>
    </citation>
    <scope>NUCLEOTIDE SEQUENCE [LARGE SCALE GENOMIC DNA]</scope>
    <source>
        <strain evidence="2">TK-2024</strain>
        <tissue evidence="2">Old leaves</tissue>
    </source>
</reference>
<gene>
    <name evidence="2" type="ORF">V6N11_081522</name>
</gene>